<dbReference type="InterPro" id="IPR019476">
    <property type="entry name" value="T4SS_TraD_DNA-bd"/>
</dbReference>
<dbReference type="InterPro" id="IPR027417">
    <property type="entry name" value="P-loop_NTPase"/>
</dbReference>
<evidence type="ECO:0000256" key="6">
    <source>
        <dbReference type="SAM" id="MobiDB-lite"/>
    </source>
</evidence>
<dbReference type="SUPFAM" id="SSF52540">
    <property type="entry name" value="P-loop containing nucleoside triphosphate hydrolases"/>
    <property type="match status" value="1"/>
</dbReference>
<sequence length="1045" mass="120628">MKQKPVLQIPGTSYLIDGPYINVGAVIAVTILSFFFSMSVALLLSWHDFPFLPLPTNNRVPLYHLVAFYKMWFGKLIPWFQGETYQQYTAWIYWLDGRGELGRLGWRWLFSFLFGTVVAIKIAFASWKATEVEIQIRGRELVEGEDAYPTFKRDLANQLRREAEDGIEPAFILETDYGYNPNDPDLDQLKPNEKVCMPDGQRRPHMLFAAGSRRGKTQLIKKRTAEFQRRILAGELIKLFIVDTPKADYSRDIPESMMHVVAPHNKFGVAWWVGKDIETKQHAEVFWKGKIPDSAKDPFWNLSARSISVASTVALINTCGTDWSINNIAYYLQLRPEELEPIVREHYPEALQIIQMGETTLSSVLGTMASFTKDLIQLAEIWDGYQYKRDINQMSVRLLQEKYEDNQIRLAEHLIPIFREKVEEGQTPFIIENIIPHLILRGIFRSLNKDFGNDEDLRWRWENMVEVLKKPYREIFKFAIQSLTEEEKSLFINGSIKQPIMEASLRLLQRGFAFNNDDQMIEYVGKQFSKPEEIQTNMVYRALIRKHWHDDIPFVSMVDSLEKWDKEILNIVADNLSSHELASFANKNDHQTLITKLAPIFTWYNTWDKFETQTRFSFRDWIYNENPDKKILVLKTSGQYSELTNPLVRGMLLYAKSLIDDDAFLDDKDAGFIRKFYILMDEFQALGNIKEFIEPALERFASKGVTVMLAVQDLAQLIKIEGYGQEFVDFLLGNTGSIFFIGSNIGKTAELISNAVGKKWFKKLHTSITYQENGKSVSQNWQEHEGIVITPDEVNSKLGIDLNGYPEMSFDQKIMSLIALLLPKEKKKRLLAKIDRERAKLPIRYLYLGANMKKAYILETPVCSYKAVTKAEPADWQDKRKDPKPNDFKKEAHDILANGALHDIQKEKKPINGWVLNELPTSQQPEIDQAVDIGSWESETPEEAYQVQHELTDEESQQMLENLKLREERAPIYILGKEEEGAASEVAKDMAFEAVVDSHALSAIKHTADALLGSNVPKTNDRDKFKQSLEEKRRERQRTKETEGS</sequence>
<dbReference type="PANTHER" id="PTHR37937">
    <property type="entry name" value="CONJUGATIVE TRANSFER: DNA TRANSPORT"/>
    <property type="match status" value="1"/>
</dbReference>
<evidence type="ECO:0000256" key="3">
    <source>
        <dbReference type="ARBA" id="ARBA00022692"/>
    </source>
</evidence>
<comment type="caution">
    <text evidence="9">The sequence shown here is derived from an EMBL/GenBank/DDBJ whole genome shotgun (WGS) entry which is preliminary data.</text>
</comment>
<dbReference type="CDD" id="cd01127">
    <property type="entry name" value="TrwB_TraG_TraD_VirD4"/>
    <property type="match status" value="1"/>
</dbReference>
<keyword evidence="3 7" id="KW-0812">Transmembrane</keyword>
<gene>
    <name evidence="9" type="ORF">F7R25_03860</name>
</gene>
<dbReference type="Proteomes" id="UP000473470">
    <property type="component" value="Unassembled WGS sequence"/>
</dbReference>
<dbReference type="Pfam" id="PF10412">
    <property type="entry name" value="TrwB_AAD_bind"/>
    <property type="match status" value="2"/>
</dbReference>
<evidence type="ECO:0000256" key="2">
    <source>
        <dbReference type="ARBA" id="ARBA00022475"/>
    </source>
</evidence>
<dbReference type="Gene3D" id="1.10.8.80">
    <property type="entry name" value="Magnesium chelatase subunit I, C-Terminal domain"/>
    <property type="match status" value="1"/>
</dbReference>
<protein>
    <submittedName>
        <fullName evidence="9">Type IV secretion system DNA-binding domain-containing protein</fullName>
    </submittedName>
</protein>
<organism evidence="9 10">
    <name type="scientific">Burkholderia stagnalis</name>
    <dbReference type="NCBI Taxonomy" id="1503054"/>
    <lineage>
        <taxon>Bacteria</taxon>
        <taxon>Pseudomonadati</taxon>
        <taxon>Pseudomonadota</taxon>
        <taxon>Betaproteobacteria</taxon>
        <taxon>Burkholderiales</taxon>
        <taxon>Burkholderiaceae</taxon>
        <taxon>Burkholderia</taxon>
        <taxon>Burkholderia cepacia complex</taxon>
    </lineage>
</organism>
<evidence type="ECO:0000313" key="10">
    <source>
        <dbReference type="Proteomes" id="UP000473470"/>
    </source>
</evidence>
<dbReference type="Gene3D" id="3.40.50.300">
    <property type="entry name" value="P-loop containing nucleotide triphosphate hydrolases"/>
    <property type="match status" value="1"/>
</dbReference>
<feature type="compositionally biased region" description="Basic and acidic residues" evidence="6">
    <location>
        <begin position="1019"/>
        <end position="1045"/>
    </location>
</feature>
<keyword evidence="9" id="KW-0238">DNA-binding</keyword>
<comment type="subcellular location">
    <subcellularLocation>
        <location evidence="1">Cell membrane</location>
        <topology evidence="1">Multi-pass membrane protein</topology>
    </subcellularLocation>
</comment>
<dbReference type="InterPro" id="IPR051539">
    <property type="entry name" value="T4SS-coupling_protein"/>
</dbReference>
<keyword evidence="4 7" id="KW-1133">Transmembrane helix</keyword>
<dbReference type="EMBL" id="VZOK01000004">
    <property type="protein sequence ID" value="KAB0640640.1"/>
    <property type="molecule type" value="Genomic_DNA"/>
</dbReference>
<reference evidence="9 10" key="1">
    <citation type="submission" date="2019-09" db="EMBL/GenBank/DDBJ databases">
        <title>Draft genome sequences of 48 bacterial type strains from the CCUG.</title>
        <authorList>
            <person name="Tunovic T."/>
            <person name="Pineiro-Iglesias B."/>
            <person name="Unosson C."/>
            <person name="Inganas E."/>
            <person name="Ohlen M."/>
            <person name="Cardew S."/>
            <person name="Jensie-Markopoulos S."/>
            <person name="Salva-Serra F."/>
            <person name="Jaen-Luchoro D."/>
            <person name="Karlsson R."/>
            <person name="Svensson-Stadler L."/>
            <person name="Chun J."/>
            <person name="Moore E."/>
        </authorList>
    </citation>
    <scope>NUCLEOTIDE SEQUENCE [LARGE SCALE GENOMIC DNA]</scope>
    <source>
        <strain evidence="9 10">CCUG 65686</strain>
    </source>
</reference>
<evidence type="ECO:0000256" key="7">
    <source>
        <dbReference type="SAM" id="Phobius"/>
    </source>
</evidence>
<evidence type="ECO:0000313" key="9">
    <source>
        <dbReference type="EMBL" id="KAB0640640.1"/>
    </source>
</evidence>
<feature type="region of interest" description="Disordered" evidence="6">
    <location>
        <begin position="1012"/>
        <end position="1045"/>
    </location>
</feature>
<accession>A0A6L3N3J8</accession>
<dbReference type="AlphaFoldDB" id="A0A6L3N3J8"/>
<feature type="domain" description="Type IV secretion system coupling protein TraD DNA-binding" evidence="8">
    <location>
        <begin position="194"/>
        <end position="377"/>
    </location>
</feature>
<dbReference type="GO" id="GO:0005886">
    <property type="term" value="C:plasma membrane"/>
    <property type="evidence" value="ECO:0007669"/>
    <property type="project" value="UniProtKB-SubCell"/>
</dbReference>
<keyword evidence="2" id="KW-1003">Cell membrane</keyword>
<name>A0A6L3N3J8_9BURK</name>
<dbReference type="PANTHER" id="PTHR37937:SF1">
    <property type="entry name" value="CONJUGATIVE TRANSFER: DNA TRANSPORT"/>
    <property type="match status" value="1"/>
</dbReference>
<dbReference type="RefSeq" id="WP_150998329.1">
    <property type="nucleotide sequence ID" value="NZ_CABVPM010000001.1"/>
</dbReference>
<feature type="domain" description="Type IV secretion system coupling protein TraD DNA-binding" evidence="8">
    <location>
        <begin position="557"/>
        <end position="795"/>
    </location>
</feature>
<proteinExistence type="predicted"/>
<dbReference type="GO" id="GO:0003677">
    <property type="term" value="F:DNA binding"/>
    <property type="evidence" value="ECO:0007669"/>
    <property type="project" value="UniProtKB-KW"/>
</dbReference>
<feature type="transmembrane region" description="Helical" evidence="7">
    <location>
        <begin position="20"/>
        <end position="44"/>
    </location>
</feature>
<evidence type="ECO:0000256" key="5">
    <source>
        <dbReference type="ARBA" id="ARBA00023136"/>
    </source>
</evidence>
<keyword evidence="5 7" id="KW-0472">Membrane</keyword>
<evidence type="ECO:0000259" key="8">
    <source>
        <dbReference type="Pfam" id="PF10412"/>
    </source>
</evidence>
<evidence type="ECO:0000256" key="1">
    <source>
        <dbReference type="ARBA" id="ARBA00004651"/>
    </source>
</evidence>
<evidence type="ECO:0000256" key="4">
    <source>
        <dbReference type="ARBA" id="ARBA00022989"/>
    </source>
</evidence>